<name>A0A3B0TVG4_9ZZZZ</name>
<gene>
    <name evidence="4" type="ORF">MNBD_ALPHA11-304</name>
</gene>
<protein>
    <submittedName>
        <fullName evidence="4">Flagellar cap protein FliD</fullName>
    </submittedName>
</protein>
<proteinExistence type="predicted"/>
<dbReference type="InterPro" id="IPR001029">
    <property type="entry name" value="Flagellin_N"/>
</dbReference>
<dbReference type="GO" id="GO:0009288">
    <property type="term" value="C:bacterial-type flagellum"/>
    <property type="evidence" value="ECO:0007669"/>
    <property type="project" value="InterPro"/>
</dbReference>
<dbReference type="Pfam" id="PF00669">
    <property type="entry name" value="Flagellin_N"/>
    <property type="match status" value="1"/>
</dbReference>
<dbReference type="PANTHER" id="PTHR42792:SF2">
    <property type="entry name" value="FLAGELLIN"/>
    <property type="match status" value="1"/>
</dbReference>
<dbReference type="AlphaFoldDB" id="A0A3B0TVG4"/>
<dbReference type="EMBL" id="UOEQ01000422">
    <property type="protein sequence ID" value="VAW22575.1"/>
    <property type="molecule type" value="Genomic_DNA"/>
</dbReference>
<feature type="domain" description="Flagellin N-terminal" evidence="2">
    <location>
        <begin position="11"/>
        <end position="103"/>
    </location>
</feature>
<dbReference type="SUPFAM" id="SSF64518">
    <property type="entry name" value="Phase 1 flagellin"/>
    <property type="match status" value="2"/>
</dbReference>
<sequence length="476" mass="48193">MTDISLSSAVRSNLLSLQNTANLLGKTQERLSTGLKVNSALDDPTAFFTASSLNSRAGDLNRLLDSVGNAVQTVKAADDGISAITKLVENAQATARQALQKPAGSTTPTTLSGSVTIADDVAATITGTVSTLAGTDTLVGDLGFTATQTITLTVGGNTATSYAVGATDTVADLITALDADGNAGVALTGGAIVATAGNNTDTLTFGGTANGDFAALGLDTTAVGPTNTQVAGFTGTLSIQVNSDTAETIDLSGIDTRADLATALGALSGVTASITSNVVTITAASEDDSLTIAVGDEVGLTNGTTDSPFDTDRQALETEFNNLRTQIDQLASDASYNGVNLLNGDSLSVIFNEDGSSSLSVTGVTFNSAGLGVSTAATDSFQTNTNIESSLTQLDTAISSLRQQGSTFGSNLSVVEVRQDFTKNLINTLETGAANLTLADSNQEGANMLALQTRQQLSTVALTLANQADQAVLRLF</sequence>
<keyword evidence="4" id="KW-0966">Cell projection</keyword>
<evidence type="ECO:0000313" key="4">
    <source>
        <dbReference type="EMBL" id="VAW22575.1"/>
    </source>
</evidence>
<dbReference type="InterPro" id="IPR046358">
    <property type="entry name" value="Flagellin_C"/>
</dbReference>
<dbReference type="GO" id="GO:0005198">
    <property type="term" value="F:structural molecule activity"/>
    <property type="evidence" value="ECO:0007669"/>
    <property type="project" value="InterPro"/>
</dbReference>
<keyword evidence="4" id="KW-0282">Flagellum</keyword>
<accession>A0A3B0TVG4</accession>
<feature type="domain" description="Flagellin C-terminal" evidence="3">
    <location>
        <begin position="392"/>
        <end position="476"/>
    </location>
</feature>
<evidence type="ECO:0000259" key="3">
    <source>
        <dbReference type="Pfam" id="PF00700"/>
    </source>
</evidence>
<dbReference type="Gene3D" id="1.20.1330.10">
    <property type="entry name" value="f41 fragment of flagellin, N-terminal domain"/>
    <property type="match status" value="1"/>
</dbReference>
<dbReference type="InterPro" id="IPR001492">
    <property type="entry name" value="Flagellin"/>
</dbReference>
<dbReference type="PANTHER" id="PTHR42792">
    <property type="entry name" value="FLAGELLIN"/>
    <property type="match status" value="1"/>
</dbReference>
<evidence type="ECO:0000259" key="2">
    <source>
        <dbReference type="Pfam" id="PF00669"/>
    </source>
</evidence>
<dbReference type="Pfam" id="PF00700">
    <property type="entry name" value="Flagellin_C"/>
    <property type="match status" value="1"/>
</dbReference>
<keyword evidence="1" id="KW-0975">Bacterial flagellum</keyword>
<keyword evidence="4" id="KW-0969">Cilium</keyword>
<evidence type="ECO:0000256" key="1">
    <source>
        <dbReference type="ARBA" id="ARBA00023143"/>
    </source>
</evidence>
<reference evidence="4" key="1">
    <citation type="submission" date="2018-06" db="EMBL/GenBank/DDBJ databases">
        <authorList>
            <person name="Zhirakovskaya E."/>
        </authorList>
    </citation>
    <scope>NUCLEOTIDE SEQUENCE</scope>
</reference>
<organism evidence="4">
    <name type="scientific">hydrothermal vent metagenome</name>
    <dbReference type="NCBI Taxonomy" id="652676"/>
    <lineage>
        <taxon>unclassified sequences</taxon>
        <taxon>metagenomes</taxon>
        <taxon>ecological metagenomes</taxon>
    </lineage>
</organism>